<dbReference type="OrthoDB" id="4386858at2759"/>
<keyword evidence="1" id="KW-0732">Signal</keyword>
<dbReference type="Proteomes" id="UP000223968">
    <property type="component" value="Unassembled WGS sequence"/>
</dbReference>
<evidence type="ECO:0000313" key="2">
    <source>
        <dbReference type="EMBL" id="PGH17924.1"/>
    </source>
</evidence>
<feature type="chain" id="PRO_5012405891" evidence="1">
    <location>
        <begin position="22"/>
        <end position="112"/>
    </location>
</feature>
<name>A0A2B7Y1H6_9EURO</name>
<feature type="signal peptide" evidence="1">
    <location>
        <begin position="1"/>
        <end position="21"/>
    </location>
</feature>
<sequence>MQLSTSVLTTAVAALLTTTNAASCRRADSGDGYRFYVGADDIENISDTCGLLWKNLDRFPTCFFVTNPTCNQGDKGWGHLHWEFSVSKACNSGMVESSWWEATKNKKGHINC</sequence>
<accession>A0A2B7Y1H6</accession>
<organism evidence="2 3">
    <name type="scientific">Helicocarpus griseus UAMH5409</name>
    <dbReference type="NCBI Taxonomy" id="1447875"/>
    <lineage>
        <taxon>Eukaryota</taxon>
        <taxon>Fungi</taxon>
        <taxon>Dikarya</taxon>
        <taxon>Ascomycota</taxon>
        <taxon>Pezizomycotina</taxon>
        <taxon>Eurotiomycetes</taxon>
        <taxon>Eurotiomycetidae</taxon>
        <taxon>Onygenales</taxon>
        <taxon>Ajellomycetaceae</taxon>
        <taxon>Helicocarpus</taxon>
    </lineage>
</organism>
<protein>
    <submittedName>
        <fullName evidence="2">Uncharacterized protein</fullName>
    </submittedName>
</protein>
<proteinExistence type="predicted"/>
<dbReference type="EMBL" id="PDNB01000007">
    <property type="protein sequence ID" value="PGH17924.1"/>
    <property type="molecule type" value="Genomic_DNA"/>
</dbReference>
<dbReference type="AlphaFoldDB" id="A0A2B7Y1H6"/>
<evidence type="ECO:0000313" key="3">
    <source>
        <dbReference type="Proteomes" id="UP000223968"/>
    </source>
</evidence>
<reference evidence="2 3" key="1">
    <citation type="submission" date="2017-10" db="EMBL/GenBank/DDBJ databases">
        <title>Comparative genomics in systemic dimorphic fungi from Ajellomycetaceae.</title>
        <authorList>
            <person name="Munoz J.F."/>
            <person name="Mcewen J.G."/>
            <person name="Clay O.K."/>
            <person name="Cuomo C.A."/>
        </authorList>
    </citation>
    <scope>NUCLEOTIDE SEQUENCE [LARGE SCALE GENOMIC DNA]</scope>
    <source>
        <strain evidence="2 3">UAMH5409</strain>
    </source>
</reference>
<keyword evidence="3" id="KW-1185">Reference proteome</keyword>
<gene>
    <name evidence="2" type="ORF">AJ79_00823</name>
</gene>
<comment type="caution">
    <text evidence="2">The sequence shown here is derived from an EMBL/GenBank/DDBJ whole genome shotgun (WGS) entry which is preliminary data.</text>
</comment>
<evidence type="ECO:0000256" key="1">
    <source>
        <dbReference type="SAM" id="SignalP"/>
    </source>
</evidence>